<evidence type="ECO:0000256" key="11">
    <source>
        <dbReference type="PIRNR" id="PIRNR001340"/>
    </source>
</evidence>
<dbReference type="Gene3D" id="3.40.50.20">
    <property type="match status" value="1"/>
</dbReference>
<evidence type="ECO:0000256" key="3">
    <source>
        <dbReference type="ARBA" id="ARBA00006114"/>
    </source>
</evidence>
<keyword evidence="9 11" id="KW-0067">ATP-binding</keyword>
<dbReference type="SUPFAM" id="SSF56059">
    <property type="entry name" value="Glutathione synthetase ATP-binding domain-like"/>
    <property type="match status" value="1"/>
</dbReference>
<dbReference type="GO" id="GO:0005524">
    <property type="term" value="F:ATP binding"/>
    <property type="evidence" value="ECO:0007669"/>
    <property type="project" value="UniProtKB-UniRule"/>
</dbReference>
<evidence type="ECO:0000256" key="9">
    <source>
        <dbReference type="ARBA" id="ARBA00022840"/>
    </source>
</evidence>
<dbReference type="PANTHER" id="PTHR11609">
    <property type="entry name" value="PURINE BIOSYNTHESIS PROTEIN 6/7, PUR6/7"/>
    <property type="match status" value="1"/>
</dbReference>
<dbReference type="Pfam" id="PF02222">
    <property type="entry name" value="ATP-grasp"/>
    <property type="match status" value="1"/>
</dbReference>
<dbReference type="InterPro" id="IPR011054">
    <property type="entry name" value="Rudment_hybrid_motif"/>
</dbReference>
<dbReference type="HAMAP" id="MF_01929">
    <property type="entry name" value="PurE_classI"/>
    <property type="match status" value="1"/>
</dbReference>
<dbReference type="InterPro" id="IPR016301">
    <property type="entry name" value="Ade2_fungi/plant"/>
</dbReference>
<dbReference type="Gene3D" id="3.40.50.1970">
    <property type="match status" value="1"/>
</dbReference>
<dbReference type="SUPFAM" id="SSF52440">
    <property type="entry name" value="PreATP-grasp domain"/>
    <property type="match status" value="1"/>
</dbReference>
<dbReference type="InterPro" id="IPR016185">
    <property type="entry name" value="PreATP-grasp_dom_sf"/>
</dbReference>
<dbReference type="EMBL" id="JAKWBI020000178">
    <property type="protein sequence ID" value="KAJ2900166.1"/>
    <property type="molecule type" value="Genomic_DNA"/>
</dbReference>
<dbReference type="Pfam" id="PF22660">
    <property type="entry name" value="RS_preATP-grasp-like"/>
    <property type="match status" value="1"/>
</dbReference>
<evidence type="ECO:0000256" key="4">
    <source>
        <dbReference type="ARBA" id="ARBA00012329"/>
    </source>
</evidence>
<keyword evidence="6 11" id="KW-0547">Nucleotide-binding</keyword>
<dbReference type="InterPro" id="IPR000031">
    <property type="entry name" value="PurE_dom"/>
</dbReference>
<evidence type="ECO:0000256" key="1">
    <source>
        <dbReference type="ARBA" id="ARBA00001244"/>
    </source>
</evidence>
<sequence length="650" mass="71013">MAPFRPTLGVLGGGQLGRMLCEAAGPLGIPVIVLDAEGSPAKQANGHPSHVTGSFKDPEKIRDLARKSDYLTVEIEHVDADVLEEISTEGVEVVETREDGTQASWMKKVPVHPAPRTLKLIQDKFLQKEHLRDHGVPISEQHAVESGEGQEGMVKGLRRVGEKLGFPFMLKARNGSYDGRGNYVVKTAEDVEAAAKEMKELNLYAEKWVPFKMELSAMVIRLEDERGDNVSTVAYPCVETVHEESICVRTYMPPRDVGNQIQEKAKNIAKQVIETVWGRGVFAVEMFLLEDDTILVNEIAPRPHNSGHYTIEAVPQMSQYKAQLYAVFGLTHPGLSPNLIPRVSSAMMVNILGGKDAESHLPLLTLADASFEENMDVHVHMYGKESKPSRKIGHITLVSTSLDIEGLERKATEYVEMADLIAAERRDSGSKSMRPIAAGRTITPKSTTLIARSTTQKKQEKPVEEKKSAIFGQHIQKKAAPLVAVTMGSDSDLKVLAAGLKILDDFKVPYEENITSAHRTPDRMSNFARDAAGRGIKVIIAAAGGAAHLPGMVASHTPLPVIGIPVKATHLDGQDSLLSIVQMPRGVPCATVGINNSTNAALLAIRILGASMPEFSRKMHNYQLDMENAVEEKAGRLQRLGYKGYLEGMK</sequence>
<dbReference type="PIRSF" id="PIRSF001340">
    <property type="entry name" value="AIR_carboxylase"/>
    <property type="match status" value="1"/>
</dbReference>
<comment type="caution">
    <text evidence="13">The sequence shown here is derived from an EMBL/GenBank/DDBJ whole genome shotgun (WGS) entry which is preliminary data.</text>
</comment>
<dbReference type="EC" id="4.1.1.21" evidence="4 11"/>
<dbReference type="PROSITE" id="PS50975">
    <property type="entry name" value="ATP_GRASP"/>
    <property type="match status" value="1"/>
</dbReference>
<dbReference type="NCBIfam" id="TIGR01162">
    <property type="entry name" value="purE"/>
    <property type="match status" value="1"/>
</dbReference>
<dbReference type="NCBIfam" id="TIGR01161">
    <property type="entry name" value="purK"/>
    <property type="match status" value="1"/>
</dbReference>
<keyword evidence="10 11" id="KW-0456">Lyase</keyword>
<dbReference type="InterPro" id="IPR040686">
    <property type="entry name" value="PurK_C"/>
</dbReference>
<comment type="catalytic activity">
    <reaction evidence="1 11">
        <text>5-amino-1-(5-phospho-D-ribosyl)imidazole-4-carboxylate + H(+) = 5-amino-1-(5-phospho-beta-D-ribosyl)imidazole + CO2</text>
        <dbReference type="Rhea" id="RHEA:10792"/>
        <dbReference type="ChEBI" id="CHEBI:15378"/>
        <dbReference type="ChEBI" id="CHEBI:16526"/>
        <dbReference type="ChEBI" id="CHEBI:77657"/>
        <dbReference type="ChEBI" id="CHEBI:137981"/>
        <dbReference type="EC" id="4.1.1.21"/>
    </reaction>
</comment>
<evidence type="ECO:0000256" key="10">
    <source>
        <dbReference type="ARBA" id="ARBA00023239"/>
    </source>
</evidence>
<evidence type="ECO:0000256" key="5">
    <source>
        <dbReference type="ARBA" id="ARBA00021059"/>
    </source>
</evidence>
<name>A0AAD5RQA7_9PEZI</name>
<dbReference type="SUPFAM" id="SSF52255">
    <property type="entry name" value="N5-CAIR mutase (phosphoribosylaminoimidazole carboxylase, PurE)"/>
    <property type="match status" value="1"/>
</dbReference>
<dbReference type="InterPro" id="IPR003135">
    <property type="entry name" value="ATP-grasp_carboxylate-amine"/>
</dbReference>
<dbReference type="Proteomes" id="UP001201980">
    <property type="component" value="Unassembled WGS sequence"/>
</dbReference>
<dbReference type="InterPro" id="IPR011761">
    <property type="entry name" value="ATP-grasp"/>
</dbReference>
<dbReference type="Gene3D" id="3.30.470.20">
    <property type="entry name" value="ATP-grasp fold, B domain"/>
    <property type="match status" value="1"/>
</dbReference>
<dbReference type="InterPro" id="IPR054350">
    <property type="entry name" value="PurT/PurK_preATP-grasp"/>
</dbReference>
<dbReference type="GO" id="GO:0004638">
    <property type="term" value="F:phosphoribosylaminoimidazole carboxylase activity"/>
    <property type="evidence" value="ECO:0007669"/>
    <property type="project" value="UniProtKB-UniRule"/>
</dbReference>
<gene>
    <name evidence="13" type="ORF">MKZ38_002580</name>
</gene>
<dbReference type="SUPFAM" id="SSF51246">
    <property type="entry name" value="Rudiment single hybrid motif"/>
    <property type="match status" value="1"/>
</dbReference>
<dbReference type="Gene3D" id="3.30.1490.20">
    <property type="entry name" value="ATP-grasp fold, A domain"/>
    <property type="match status" value="1"/>
</dbReference>
<dbReference type="Pfam" id="PF00731">
    <property type="entry name" value="AIRC"/>
    <property type="match status" value="1"/>
</dbReference>
<dbReference type="GO" id="GO:0046872">
    <property type="term" value="F:metal ion binding"/>
    <property type="evidence" value="ECO:0007669"/>
    <property type="project" value="InterPro"/>
</dbReference>
<dbReference type="GO" id="GO:0006189">
    <property type="term" value="P:'de novo' IMP biosynthetic process"/>
    <property type="evidence" value="ECO:0007669"/>
    <property type="project" value="UniProtKB-UniRule"/>
</dbReference>
<protein>
    <recommendedName>
        <fullName evidence="5 11">Phosphoribosylaminoimidazole carboxylase</fullName>
        <ecNumber evidence="4 11">4.1.1.21</ecNumber>
    </recommendedName>
</protein>
<evidence type="ECO:0000256" key="6">
    <source>
        <dbReference type="ARBA" id="ARBA00022741"/>
    </source>
</evidence>
<evidence type="ECO:0000313" key="14">
    <source>
        <dbReference type="Proteomes" id="UP001201980"/>
    </source>
</evidence>
<dbReference type="SMART" id="SM01001">
    <property type="entry name" value="AIRC"/>
    <property type="match status" value="1"/>
</dbReference>
<evidence type="ECO:0000256" key="2">
    <source>
        <dbReference type="ARBA" id="ARBA00004747"/>
    </source>
</evidence>
<dbReference type="InterPro" id="IPR005875">
    <property type="entry name" value="PurK"/>
</dbReference>
<dbReference type="AlphaFoldDB" id="A0AAD5RQA7"/>
<keyword evidence="14" id="KW-1185">Reference proteome</keyword>
<keyword evidence="8 11" id="KW-0210">Decarboxylase</keyword>
<dbReference type="InterPro" id="IPR033747">
    <property type="entry name" value="PurE_ClassI"/>
</dbReference>
<evidence type="ECO:0000256" key="7">
    <source>
        <dbReference type="ARBA" id="ARBA00022755"/>
    </source>
</evidence>
<dbReference type="PANTHER" id="PTHR11609:SF5">
    <property type="entry name" value="PHOSPHORIBOSYLAMINOIMIDAZOLE CARBOXYLASE"/>
    <property type="match status" value="1"/>
</dbReference>
<dbReference type="HAMAP" id="MF_01928">
    <property type="entry name" value="PurK"/>
    <property type="match status" value="1"/>
</dbReference>
<comment type="similarity">
    <text evidence="3 11">In the C-terminal section; belongs to the AIR carboxylase family. Class I subfamily.</text>
</comment>
<dbReference type="Pfam" id="PF17769">
    <property type="entry name" value="PurK_C"/>
    <property type="match status" value="1"/>
</dbReference>
<comment type="pathway">
    <text evidence="2 11">Purine metabolism; IMP biosynthesis via de novo pathway; 5-amino-1-(5-phospho-D-ribosyl)imidazole-4-carboxylate from 5-amino-1-(5-phospho-D-ribosyl)imidazole (carboxylase route): step 1/1.</text>
</comment>
<evidence type="ECO:0000256" key="8">
    <source>
        <dbReference type="ARBA" id="ARBA00022793"/>
    </source>
</evidence>
<evidence type="ECO:0000259" key="12">
    <source>
        <dbReference type="PROSITE" id="PS50975"/>
    </source>
</evidence>
<organism evidence="13 14">
    <name type="scientific">Zalerion maritima</name>
    <dbReference type="NCBI Taxonomy" id="339359"/>
    <lineage>
        <taxon>Eukaryota</taxon>
        <taxon>Fungi</taxon>
        <taxon>Dikarya</taxon>
        <taxon>Ascomycota</taxon>
        <taxon>Pezizomycotina</taxon>
        <taxon>Sordariomycetes</taxon>
        <taxon>Lulworthiomycetidae</taxon>
        <taxon>Lulworthiales</taxon>
        <taxon>Lulworthiaceae</taxon>
        <taxon>Zalerion</taxon>
    </lineage>
</organism>
<proteinExistence type="inferred from homology"/>
<keyword evidence="7 11" id="KW-0658">Purine biosynthesis</keyword>
<reference evidence="13" key="1">
    <citation type="submission" date="2022-07" db="EMBL/GenBank/DDBJ databases">
        <title>Draft genome sequence of Zalerion maritima ATCC 34329, a (micro)plastics degrading marine fungus.</title>
        <authorList>
            <person name="Paco A."/>
            <person name="Goncalves M.F.M."/>
            <person name="Rocha-Santos T.A.P."/>
            <person name="Alves A."/>
        </authorList>
    </citation>
    <scope>NUCLEOTIDE SEQUENCE</scope>
    <source>
        <strain evidence="13">ATCC 34329</strain>
    </source>
</reference>
<evidence type="ECO:0000313" key="13">
    <source>
        <dbReference type="EMBL" id="KAJ2900166.1"/>
    </source>
</evidence>
<dbReference type="InterPro" id="IPR013815">
    <property type="entry name" value="ATP_grasp_subdomain_1"/>
</dbReference>
<accession>A0AAD5RQA7</accession>
<feature type="domain" description="ATP-grasp" evidence="12">
    <location>
        <begin position="128"/>
        <end position="328"/>
    </location>
</feature>